<keyword evidence="2 13" id="KW-1003">Cell membrane</keyword>
<reference evidence="15" key="1">
    <citation type="submission" date="2014-09" db="EMBL/GenBank/DDBJ databases">
        <authorList>
            <person name="GOMEZ-VALERO Laura"/>
        </authorList>
    </citation>
    <scope>NUCLEOTIDE SEQUENCE</scope>
    <source>
        <strain evidence="15">ATCC33218</strain>
    </source>
</reference>
<evidence type="ECO:0000256" key="9">
    <source>
        <dbReference type="ARBA" id="ARBA00022989"/>
    </source>
</evidence>
<keyword evidence="8 13" id="KW-0735">Signal-anchor</keyword>
<proteinExistence type="inferred from homology"/>
<dbReference type="NCBIfam" id="NF009727">
    <property type="entry name" value="PRK13254.1-1"/>
    <property type="match status" value="1"/>
</dbReference>
<evidence type="ECO:0000256" key="2">
    <source>
        <dbReference type="ARBA" id="ARBA00022475"/>
    </source>
</evidence>
<dbReference type="HOGENOM" id="CLU_079503_1_1_6"/>
<keyword evidence="6 13" id="KW-0479">Metal-binding</keyword>
<evidence type="ECO:0000256" key="3">
    <source>
        <dbReference type="ARBA" id="ARBA00022519"/>
    </source>
</evidence>
<evidence type="ECO:0000256" key="1">
    <source>
        <dbReference type="ARBA" id="ARBA00004533"/>
    </source>
</evidence>
<evidence type="ECO:0000256" key="7">
    <source>
        <dbReference type="ARBA" id="ARBA00022748"/>
    </source>
</evidence>
<feature type="topological domain" description="Extracellular" evidence="13">
    <location>
        <begin position="30"/>
        <end position="150"/>
    </location>
</feature>
<dbReference type="AlphaFoldDB" id="A0A098GIL2"/>
<sequence length="150" mass="16383">MSPVRKRKILVLLFILSILALVSGLVLYALRQNINLFYTPTQVAKGEASPQHTIRLGGMVEKNSVVRGGADGLSVEFRLTDFNQTVTVSYHGILPDLFREGQGIVALGKLSDNRHFIAEEVLAKHDANYMPPEVKDTLAKGAQPGVKKSA</sequence>
<evidence type="ECO:0000256" key="5">
    <source>
        <dbReference type="ARBA" id="ARBA00022692"/>
    </source>
</evidence>
<dbReference type="InterPro" id="IPR004329">
    <property type="entry name" value="CcmE"/>
</dbReference>
<dbReference type="SUPFAM" id="SSF82093">
    <property type="entry name" value="Heme chaperone CcmE"/>
    <property type="match status" value="1"/>
</dbReference>
<protein>
    <recommendedName>
        <fullName evidence="13">Cytochrome c-type biogenesis protein CcmE</fullName>
    </recommendedName>
    <alternativeName>
        <fullName evidence="13">Cytochrome c maturation protein E</fullName>
    </alternativeName>
    <alternativeName>
        <fullName evidence="13">Heme chaperone CcmE</fullName>
    </alternativeName>
</protein>
<dbReference type="KEGG" id="tmc:LMI_2031"/>
<dbReference type="Gene3D" id="2.40.50.140">
    <property type="entry name" value="Nucleic acid-binding proteins"/>
    <property type="match status" value="1"/>
</dbReference>
<gene>
    <name evidence="13 15" type="primary">ccmE</name>
    <name evidence="13" type="synonym">cycJ</name>
    <name evidence="15" type="ORF">LMI_2031</name>
    <name evidence="16" type="ORF">SAMN02982997_01524</name>
</gene>
<reference evidence="16 18" key="3">
    <citation type="submission" date="2016-10" db="EMBL/GenBank/DDBJ databases">
        <authorList>
            <person name="Varghese N."/>
            <person name="Submissions S."/>
        </authorList>
    </citation>
    <scope>NUCLEOTIDE SEQUENCE [LARGE SCALE GENOMIC DNA]</scope>
    <source>
        <strain evidence="16 18">ATCC 33218</strain>
    </source>
</reference>
<keyword evidence="18" id="KW-1185">Reference proteome</keyword>
<evidence type="ECO:0000256" key="12">
    <source>
        <dbReference type="ARBA" id="ARBA00056663"/>
    </source>
</evidence>
<dbReference type="HAMAP" id="MF_01959">
    <property type="entry name" value="CcmE"/>
    <property type="match status" value="1"/>
</dbReference>
<dbReference type="Pfam" id="PF03100">
    <property type="entry name" value="CcmE"/>
    <property type="match status" value="1"/>
</dbReference>
<feature type="topological domain" description="Cytoplasmic" evidence="13">
    <location>
        <begin position="1"/>
        <end position="8"/>
    </location>
</feature>
<dbReference type="PATRIC" id="fig|451.8.peg.1134"/>
<evidence type="ECO:0000256" key="10">
    <source>
        <dbReference type="ARBA" id="ARBA00023004"/>
    </source>
</evidence>
<keyword evidence="11 13" id="KW-0472">Membrane</keyword>
<dbReference type="FunFam" id="2.40.50.140:FF:000104">
    <property type="entry name" value="Cytochrome c-type biogenesis protein CcmE"/>
    <property type="match status" value="1"/>
</dbReference>
<dbReference type="GO" id="GO:0046872">
    <property type="term" value="F:metal ion binding"/>
    <property type="evidence" value="ECO:0007669"/>
    <property type="project" value="UniProtKB-KW"/>
</dbReference>
<dbReference type="GO" id="GO:0020037">
    <property type="term" value="F:heme binding"/>
    <property type="evidence" value="ECO:0007669"/>
    <property type="project" value="InterPro"/>
</dbReference>
<dbReference type="GO" id="GO:0017004">
    <property type="term" value="P:cytochrome complex assembly"/>
    <property type="evidence" value="ECO:0007669"/>
    <property type="project" value="UniProtKB-KW"/>
</dbReference>
<comment type="function">
    <text evidence="12 13">Heme chaperone required for the biogenesis of c-type cytochromes. Transiently binds heme delivered by CcmC and transfers the heme to apo-cytochromes in a process facilitated by CcmF and CcmH.</text>
</comment>
<name>A0A098GIL2_LEGMI</name>
<evidence type="ECO:0000313" key="18">
    <source>
        <dbReference type="Proteomes" id="UP000182998"/>
    </source>
</evidence>
<dbReference type="PANTHER" id="PTHR34128">
    <property type="entry name" value="CYTOCHROME C-TYPE BIOGENESIS PROTEIN CCME HOMOLOG, MITOCHONDRIAL"/>
    <property type="match status" value="1"/>
</dbReference>
<keyword evidence="3" id="KW-0997">Cell inner membrane</keyword>
<evidence type="ECO:0000256" key="8">
    <source>
        <dbReference type="ARBA" id="ARBA00022968"/>
    </source>
</evidence>
<dbReference type="InterPro" id="IPR012340">
    <property type="entry name" value="NA-bd_OB-fold"/>
</dbReference>
<evidence type="ECO:0000256" key="14">
    <source>
        <dbReference type="PIRSR" id="PIRSR604329-50"/>
    </source>
</evidence>
<dbReference type="EMBL" id="LN614830">
    <property type="protein sequence ID" value="CEG61316.1"/>
    <property type="molecule type" value="Genomic_DNA"/>
</dbReference>
<keyword evidence="4 13" id="KW-0349">Heme</keyword>
<dbReference type="EMBL" id="FMVN01000007">
    <property type="protein sequence ID" value="SCY37433.1"/>
    <property type="molecule type" value="Genomic_DNA"/>
</dbReference>
<accession>A0A098GIL2</accession>
<dbReference type="Proteomes" id="UP000182998">
    <property type="component" value="Unassembled WGS sequence"/>
</dbReference>
<evidence type="ECO:0000256" key="11">
    <source>
        <dbReference type="ARBA" id="ARBA00023136"/>
    </source>
</evidence>
<dbReference type="GO" id="GO:0017003">
    <property type="term" value="P:protein-heme linkage"/>
    <property type="evidence" value="ECO:0007669"/>
    <property type="project" value="UniProtKB-UniRule"/>
</dbReference>
<comment type="subcellular location">
    <subcellularLocation>
        <location evidence="1">Cell inner membrane</location>
    </subcellularLocation>
    <subcellularLocation>
        <location evidence="13">Cell membrane</location>
        <topology evidence="13">Single-pass type II membrane protein</topology>
    </subcellularLocation>
</comment>
<dbReference type="RefSeq" id="WP_045099580.1">
    <property type="nucleotide sequence ID" value="NZ_CP020614.1"/>
</dbReference>
<feature type="binding site" description="axial binding residue" evidence="13 14">
    <location>
        <position position="129"/>
    </location>
    <ligand>
        <name>heme</name>
        <dbReference type="ChEBI" id="CHEBI:30413"/>
    </ligand>
    <ligandPart>
        <name>Fe</name>
        <dbReference type="ChEBI" id="CHEBI:18248"/>
    </ligandPart>
</feature>
<evidence type="ECO:0000256" key="4">
    <source>
        <dbReference type="ARBA" id="ARBA00022617"/>
    </source>
</evidence>
<evidence type="ECO:0000256" key="13">
    <source>
        <dbReference type="HAMAP-Rule" id="MF_01959"/>
    </source>
</evidence>
<feature type="binding site" description="covalent" evidence="13 14">
    <location>
        <position position="125"/>
    </location>
    <ligand>
        <name>heme</name>
        <dbReference type="ChEBI" id="CHEBI:30413"/>
    </ligand>
</feature>
<keyword evidence="5 13" id="KW-0812">Transmembrane</keyword>
<evidence type="ECO:0000313" key="17">
    <source>
        <dbReference type="Proteomes" id="UP000032414"/>
    </source>
</evidence>
<organism evidence="15 17">
    <name type="scientific">Legionella micdadei</name>
    <name type="common">Tatlockia micdadei</name>
    <dbReference type="NCBI Taxonomy" id="451"/>
    <lineage>
        <taxon>Bacteria</taxon>
        <taxon>Pseudomonadati</taxon>
        <taxon>Pseudomonadota</taxon>
        <taxon>Gammaproteobacteria</taxon>
        <taxon>Legionellales</taxon>
        <taxon>Legionellaceae</taxon>
        <taxon>Legionella</taxon>
    </lineage>
</organism>
<dbReference type="PANTHER" id="PTHR34128:SF2">
    <property type="entry name" value="CYTOCHROME C-TYPE BIOGENESIS PROTEIN CCME HOMOLOG, MITOCHONDRIAL"/>
    <property type="match status" value="1"/>
</dbReference>
<dbReference type="NCBIfam" id="NF009731">
    <property type="entry name" value="PRK13254.1-5"/>
    <property type="match status" value="1"/>
</dbReference>
<evidence type="ECO:0000313" key="15">
    <source>
        <dbReference type="EMBL" id="CEG61316.1"/>
    </source>
</evidence>
<dbReference type="Proteomes" id="UP000032414">
    <property type="component" value="Chromosome I"/>
</dbReference>
<dbReference type="OrthoDB" id="9793584at2"/>
<keyword evidence="9 13" id="KW-1133">Transmembrane helix</keyword>
<evidence type="ECO:0000313" key="16">
    <source>
        <dbReference type="EMBL" id="SCY37433.1"/>
    </source>
</evidence>
<dbReference type="STRING" id="451.B6N58_05905"/>
<dbReference type="GO" id="GO:0005886">
    <property type="term" value="C:plasma membrane"/>
    <property type="evidence" value="ECO:0007669"/>
    <property type="project" value="UniProtKB-SubCell"/>
</dbReference>
<reference evidence="17" key="2">
    <citation type="submission" date="2014-09" db="EMBL/GenBank/DDBJ databases">
        <authorList>
            <person name="Gomez-Valero L."/>
        </authorList>
    </citation>
    <scope>NUCLEOTIDE SEQUENCE [LARGE SCALE GENOMIC DNA]</scope>
    <source>
        <strain evidence="17">ATCC33218</strain>
    </source>
</reference>
<dbReference type="InterPro" id="IPR036127">
    <property type="entry name" value="CcmE-like_sf"/>
</dbReference>
<evidence type="ECO:0000256" key="6">
    <source>
        <dbReference type="ARBA" id="ARBA00022723"/>
    </source>
</evidence>
<dbReference type="NCBIfam" id="NF009729">
    <property type="entry name" value="PRK13254.1-3"/>
    <property type="match status" value="1"/>
</dbReference>
<keyword evidence="7 13" id="KW-0201">Cytochrome c-type biogenesis</keyword>
<keyword evidence="10 13" id="KW-0408">Iron</keyword>
<comment type="similarity">
    <text evidence="13">Belongs to the CcmE/CycJ family.</text>
</comment>